<feature type="transmembrane region" description="Helical" evidence="1">
    <location>
        <begin position="132"/>
        <end position="154"/>
    </location>
</feature>
<feature type="transmembrane region" description="Helical" evidence="1">
    <location>
        <begin position="35"/>
        <end position="53"/>
    </location>
</feature>
<accession>A0A0F9LQL4</accession>
<evidence type="ECO:0000256" key="1">
    <source>
        <dbReference type="SAM" id="Phobius"/>
    </source>
</evidence>
<dbReference type="EMBL" id="LAZR01011892">
    <property type="protein sequence ID" value="KKM55117.1"/>
    <property type="molecule type" value="Genomic_DNA"/>
</dbReference>
<name>A0A0F9LQL4_9ZZZZ</name>
<keyword evidence="1" id="KW-0472">Membrane</keyword>
<comment type="caution">
    <text evidence="2">The sequence shown here is derived from an EMBL/GenBank/DDBJ whole genome shotgun (WGS) entry which is preliminary data.</text>
</comment>
<gene>
    <name evidence="2" type="ORF">LCGC14_1552900</name>
</gene>
<feature type="transmembrane region" description="Helical" evidence="1">
    <location>
        <begin position="104"/>
        <end position="125"/>
    </location>
</feature>
<keyword evidence="1" id="KW-0812">Transmembrane</keyword>
<feature type="transmembrane region" description="Helical" evidence="1">
    <location>
        <begin position="12"/>
        <end position="29"/>
    </location>
</feature>
<dbReference type="AlphaFoldDB" id="A0A0F9LQL4"/>
<feature type="transmembrane region" description="Helical" evidence="1">
    <location>
        <begin position="73"/>
        <end position="92"/>
    </location>
</feature>
<keyword evidence="1" id="KW-1133">Transmembrane helix</keyword>
<proteinExistence type="predicted"/>
<sequence>MIELINKQKIKADNYITGFLLLFYLLYNLIYRLEWIMSVIVYPLIALFFYGILKIMNGAKKRNKGNIGNLNKFLLGITSIFLFIAFLSYLVSQPTVNTQNIINLGSFPLMIVGIAAVVKGILVNVYLRKYRILNIIIGITTIMLCFIAFASPLLFLGDVFIFHMASLSLIVLVNVFSRAAMYLSEFGLSILRLSNFKLFFYIISDYLLFVDQDGNIILNKIE</sequence>
<protein>
    <submittedName>
        <fullName evidence="2">Uncharacterized protein</fullName>
    </submittedName>
</protein>
<reference evidence="2" key="1">
    <citation type="journal article" date="2015" name="Nature">
        <title>Complex archaea that bridge the gap between prokaryotes and eukaryotes.</title>
        <authorList>
            <person name="Spang A."/>
            <person name="Saw J.H."/>
            <person name="Jorgensen S.L."/>
            <person name="Zaremba-Niedzwiedzka K."/>
            <person name="Martijn J."/>
            <person name="Lind A.E."/>
            <person name="van Eijk R."/>
            <person name="Schleper C."/>
            <person name="Guy L."/>
            <person name="Ettema T.J."/>
        </authorList>
    </citation>
    <scope>NUCLEOTIDE SEQUENCE</scope>
</reference>
<organism evidence="2">
    <name type="scientific">marine sediment metagenome</name>
    <dbReference type="NCBI Taxonomy" id="412755"/>
    <lineage>
        <taxon>unclassified sequences</taxon>
        <taxon>metagenomes</taxon>
        <taxon>ecological metagenomes</taxon>
    </lineage>
</organism>
<evidence type="ECO:0000313" key="2">
    <source>
        <dbReference type="EMBL" id="KKM55117.1"/>
    </source>
</evidence>
<feature type="transmembrane region" description="Helical" evidence="1">
    <location>
        <begin position="160"/>
        <end position="183"/>
    </location>
</feature>